<dbReference type="GO" id="GO:0005886">
    <property type="term" value="C:plasma membrane"/>
    <property type="evidence" value="ECO:0007669"/>
    <property type="project" value="UniProtKB-SubCell"/>
</dbReference>
<feature type="domain" description="ABC transporter" evidence="10">
    <location>
        <begin position="337"/>
        <end position="571"/>
    </location>
</feature>
<keyword evidence="2" id="KW-0813">Transport</keyword>
<sequence length="584" mass="63861">MKIYLPYLKKYKLPFALAILCVALESVCDLLGPTLMSKIIDQGISRSSVNGVLYWGGWMLAATGLGAVFAVARNYLASTVSQQIGADLRRDLFARILRFSETGADQIESGSLITRMTNDTNMLVQFINGTMRIIFKAPLTCLGSIILASLLNLRLSLLIYGTVLLIGSCILVSTRLSYPRFARLQKAMDRMNTVVQEYLLGIRLVKAFGTYSAEVERFEDANSSLKKQGISSQAIITFMSPLLTLASGLGTGLMIWVGSLLFPRGLASAGDISAFTIYMAQILSSLLMITNILNTFIRTKASTQRLQEVLSCPLDDDREDQRDVPLQRKTSVPAGAIRFEHVTFSYPQGSGKPALTDISFQVEAGTQLAVIGPTGSGKSTLAWLLLRFYDPDSGNIFLDGQSLSDLPCSSARSQVSIVPQKPMLFSGSVADNLRWGKADASQEEMEACVRQAQAEFIHQMPGQYDSPLGSGGVNLSGGQKQRLSIARALLRRSPVLILDDSTSALDAVTEGRVRRALSQRREGTTITITQKCTTAMYADRILVLEDGRLVGFGTHQELLQNCETYRSIYNSQVDSSYFSGKEAF</sequence>
<keyword evidence="6 12" id="KW-0067">ATP-binding</keyword>
<accession>A0A9D1JF93</accession>
<dbReference type="EMBL" id="DVHU01000042">
    <property type="protein sequence ID" value="HIR92713.1"/>
    <property type="molecule type" value="Genomic_DNA"/>
</dbReference>
<dbReference type="PROSITE" id="PS00211">
    <property type="entry name" value="ABC_TRANSPORTER_1"/>
    <property type="match status" value="1"/>
</dbReference>
<dbReference type="InterPro" id="IPR017871">
    <property type="entry name" value="ABC_transporter-like_CS"/>
</dbReference>
<dbReference type="PANTHER" id="PTHR43394:SF1">
    <property type="entry name" value="ATP-BINDING CASSETTE SUB-FAMILY B MEMBER 10, MITOCHONDRIAL"/>
    <property type="match status" value="1"/>
</dbReference>
<dbReference type="CDD" id="cd18548">
    <property type="entry name" value="ABC_6TM_Tm287_like"/>
    <property type="match status" value="1"/>
</dbReference>
<gene>
    <name evidence="12" type="ORF">IAB98_04760</name>
</gene>
<evidence type="ECO:0000313" key="13">
    <source>
        <dbReference type="Proteomes" id="UP000886841"/>
    </source>
</evidence>
<dbReference type="InterPro" id="IPR039421">
    <property type="entry name" value="Type_1_exporter"/>
</dbReference>
<keyword evidence="4 9" id="KW-0812">Transmembrane</keyword>
<dbReference type="GO" id="GO:0005524">
    <property type="term" value="F:ATP binding"/>
    <property type="evidence" value="ECO:0007669"/>
    <property type="project" value="UniProtKB-KW"/>
</dbReference>
<organism evidence="12 13">
    <name type="scientific">Candidatus Egerieimonas intestinavium</name>
    <dbReference type="NCBI Taxonomy" id="2840777"/>
    <lineage>
        <taxon>Bacteria</taxon>
        <taxon>Bacillati</taxon>
        <taxon>Bacillota</taxon>
        <taxon>Clostridia</taxon>
        <taxon>Lachnospirales</taxon>
        <taxon>Lachnospiraceae</taxon>
        <taxon>Lachnospiraceae incertae sedis</taxon>
        <taxon>Candidatus Egerieimonas</taxon>
    </lineage>
</organism>
<evidence type="ECO:0000256" key="9">
    <source>
        <dbReference type="SAM" id="Phobius"/>
    </source>
</evidence>
<evidence type="ECO:0000256" key="5">
    <source>
        <dbReference type="ARBA" id="ARBA00022741"/>
    </source>
</evidence>
<dbReference type="Pfam" id="PF00005">
    <property type="entry name" value="ABC_tran"/>
    <property type="match status" value="1"/>
</dbReference>
<dbReference type="Proteomes" id="UP000886841">
    <property type="component" value="Unassembled WGS sequence"/>
</dbReference>
<dbReference type="SUPFAM" id="SSF52540">
    <property type="entry name" value="P-loop containing nucleoside triphosphate hydrolases"/>
    <property type="match status" value="1"/>
</dbReference>
<evidence type="ECO:0000259" key="10">
    <source>
        <dbReference type="PROSITE" id="PS50893"/>
    </source>
</evidence>
<dbReference type="SUPFAM" id="SSF90123">
    <property type="entry name" value="ABC transporter transmembrane region"/>
    <property type="match status" value="1"/>
</dbReference>
<dbReference type="Gene3D" id="3.40.50.300">
    <property type="entry name" value="P-loop containing nucleotide triphosphate hydrolases"/>
    <property type="match status" value="1"/>
</dbReference>
<feature type="domain" description="ABC transmembrane type-1" evidence="11">
    <location>
        <begin position="16"/>
        <end position="298"/>
    </location>
</feature>
<dbReference type="Gene3D" id="1.20.1560.10">
    <property type="entry name" value="ABC transporter type 1, transmembrane domain"/>
    <property type="match status" value="1"/>
</dbReference>
<dbReference type="InterPro" id="IPR003593">
    <property type="entry name" value="AAA+_ATPase"/>
</dbReference>
<protein>
    <submittedName>
        <fullName evidence="12">ABC transporter ATP-binding protein</fullName>
    </submittedName>
</protein>
<dbReference type="GO" id="GO:0016887">
    <property type="term" value="F:ATP hydrolysis activity"/>
    <property type="evidence" value="ECO:0007669"/>
    <property type="project" value="InterPro"/>
</dbReference>
<dbReference type="AlphaFoldDB" id="A0A9D1JF93"/>
<dbReference type="GO" id="GO:0015421">
    <property type="term" value="F:ABC-type oligopeptide transporter activity"/>
    <property type="evidence" value="ECO:0007669"/>
    <property type="project" value="TreeGrafter"/>
</dbReference>
<dbReference type="PROSITE" id="PS50893">
    <property type="entry name" value="ABC_TRANSPORTER_2"/>
    <property type="match status" value="1"/>
</dbReference>
<evidence type="ECO:0000313" key="12">
    <source>
        <dbReference type="EMBL" id="HIR92713.1"/>
    </source>
</evidence>
<feature type="transmembrane region" description="Helical" evidence="9">
    <location>
        <begin position="52"/>
        <end position="72"/>
    </location>
</feature>
<dbReference type="InterPro" id="IPR036640">
    <property type="entry name" value="ABC1_TM_sf"/>
</dbReference>
<dbReference type="Pfam" id="PF00664">
    <property type="entry name" value="ABC_membrane"/>
    <property type="match status" value="1"/>
</dbReference>
<reference evidence="12" key="2">
    <citation type="journal article" date="2021" name="PeerJ">
        <title>Extensive microbial diversity within the chicken gut microbiome revealed by metagenomics and culture.</title>
        <authorList>
            <person name="Gilroy R."/>
            <person name="Ravi A."/>
            <person name="Getino M."/>
            <person name="Pursley I."/>
            <person name="Horton D.L."/>
            <person name="Alikhan N.F."/>
            <person name="Baker D."/>
            <person name="Gharbi K."/>
            <person name="Hall N."/>
            <person name="Watson M."/>
            <person name="Adriaenssens E.M."/>
            <person name="Foster-Nyarko E."/>
            <person name="Jarju S."/>
            <person name="Secka A."/>
            <person name="Antonio M."/>
            <person name="Oren A."/>
            <person name="Chaudhuri R.R."/>
            <person name="La Ragione R."/>
            <person name="Hildebrand F."/>
            <person name="Pallen M.J."/>
        </authorList>
    </citation>
    <scope>NUCLEOTIDE SEQUENCE</scope>
    <source>
        <strain evidence="12">ChiSxjej1B13-7041</strain>
    </source>
</reference>
<comment type="caution">
    <text evidence="12">The sequence shown here is derived from an EMBL/GenBank/DDBJ whole genome shotgun (WGS) entry which is preliminary data.</text>
</comment>
<dbReference type="InterPro" id="IPR027417">
    <property type="entry name" value="P-loop_NTPase"/>
</dbReference>
<keyword evidence="7 9" id="KW-1133">Transmembrane helix</keyword>
<feature type="transmembrane region" description="Helical" evidence="9">
    <location>
        <begin position="234"/>
        <end position="257"/>
    </location>
</feature>
<dbReference type="PANTHER" id="PTHR43394">
    <property type="entry name" value="ATP-DEPENDENT PERMEASE MDL1, MITOCHONDRIAL"/>
    <property type="match status" value="1"/>
</dbReference>
<evidence type="ECO:0000256" key="4">
    <source>
        <dbReference type="ARBA" id="ARBA00022692"/>
    </source>
</evidence>
<dbReference type="InterPro" id="IPR011527">
    <property type="entry name" value="ABC1_TM_dom"/>
</dbReference>
<dbReference type="SMART" id="SM00382">
    <property type="entry name" value="AAA"/>
    <property type="match status" value="1"/>
</dbReference>
<dbReference type="PROSITE" id="PS50929">
    <property type="entry name" value="ABC_TM1F"/>
    <property type="match status" value="1"/>
</dbReference>
<feature type="transmembrane region" description="Helical" evidence="9">
    <location>
        <begin position="277"/>
        <end position="297"/>
    </location>
</feature>
<keyword evidence="8 9" id="KW-0472">Membrane</keyword>
<feature type="transmembrane region" description="Helical" evidence="9">
    <location>
        <begin position="157"/>
        <end position="178"/>
    </location>
</feature>
<evidence type="ECO:0000259" key="11">
    <source>
        <dbReference type="PROSITE" id="PS50929"/>
    </source>
</evidence>
<dbReference type="FunFam" id="3.40.50.300:FF:000221">
    <property type="entry name" value="Multidrug ABC transporter ATP-binding protein"/>
    <property type="match status" value="1"/>
</dbReference>
<evidence type="ECO:0000256" key="1">
    <source>
        <dbReference type="ARBA" id="ARBA00004651"/>
    </source>
</evidence>
<evidence type="ECO:0000256" key="7">
    <source>
        <dbReference type="ARBA" id="ARBA00022989"/>
    </source>
</evidence>
<reference evidence="12" key="1">
    <citation type="submission" date="2020-10" db="EMBL/GenBank/DDBJ databases">
        <authorList>
            <person name="Gilroy R."/>
        </authorList>
    </citation>
    <scope>NUCLEOTIDE SEQUENCE</scope>
    <source>
        <strain evidence="12">ChiSxjej1B13-7041</strain>
    </source>
</reference>
<evidence type="ECO:0000256" key="8">
    <source>
        <dbReference type="ARBA" id="ARBA00023136"/>
    </source>
</evidence>
<evidence type="ECO:0000256" key="6">
    <source>
        <dbReference type="ARBA" id="ARBA00022840"/>
    </source>
</evidence>
<proteinExistence type="predicted"/>
<evidence type="ECO:0000256" key="2">
    <source>
        <dbReference type="ARBA" id="ARBA00022448"/>
    </source>
</evidence>
<keyword evidence="3" id="KW-1003">Cell membrane</keyword>
<dbReference type="InterPro" id="IPR003439">
    <property type="entry name" value="ABC_transporter-like_ATP-bd"/>
</dbReference>
<feature type="transmembrane region" description="Helical" evidence="9">
    <location>
        <begin position="133"/>
        <end position="151"/>
    </location>
</feature>
<evidence type="ECO:0000256" key="3">
    <source>
        <dbReference type="ARBA" id="ARBA00022475"/>
    </source>
</evidence>
<keyword evidence="5" id="KW-0547">Nucleotide-binding</keyword>
<name>A0A9D1JF93_9FIRM</name>
<comment type="subcellular location">
    <subcellularLocation>
        <location evidence="1">Cell membrane</location>
        <topology evidence="1">Multi-pass membrane protein</topology>
    </subcellularLocation>
</comment>